<gene>
    <name evidence="1" type="ORF">SAMN02746064_00459</name>
</gene>
<dbReference type="SFLD" id="SFLDG01129">
    <property type="entry name" value="C1.5:_HAD__Beta-PGM__Phosphata"/>
    <property type="match status" value="1"/>
</dbReference>
<dbReference type="OrthoDB" id="9797743at2"/>
<dbReference type="RefSeq" id="WP_073269458.1">
    <property type="nucleotide sequence ID" value="NZ_FQTU01000002.1"/>
</dbReference>
<dbReference type="InterPro" id="IPR006439">
    <property type="entry name" value="HAD-SF_hydro_IA"/>
</dbReference>
<sequence length="217" mass="24538">MLKNKKSVIFDLDGTLIDSLWVWRQIDELYLEKKGIICEDNLQEALNGKSFTEAAKFFKETFSMNESIEEISNDWIEMCLDVYVDEVILKEGALRFVQKVHSMGKSLGVGTSNNKKIAQQYLQSKNMTRYFSTIRTSCEVGKGKPNPDVFLKVAEDLNVRPDECLVFEDTLEGVMAAKNAGMEVAAVYDSAHVKFEDDIKSLADYYFENLLQAGAAI</sequence>
<reference evidence="1 2" key="1">
    <citation type="submission" date="2016-11" db="EMBL/GenBank/DDBJ databases">
        <authorList>
            <person name="Jaros S."/>
            <person name="Januszkiewicz K."/>
            <person name="Wedrychowicz H."/>
        </authorList>
    </citation>
    <scope>NUCLEOTIDE SEQUENCE [LARGE SCALE GENOMIC DNA]</scope>
    <source>
        <strain evidence="1 2">DSM 14828</strain>
    </source>
</reference>
<dbReference type="InterPro" id="IPR023214">
    <property type="entry name" value="HAD_sf"/>
</dbReference>
<dbReference type="PANTHER" id="PTHR18901">
    <property type="entry name" value="2-DEOXYGLUCOSE-6-PHOSPHATE PHOSPHATASE 2"/>
    <property type="match status" value="1"/>
</dbReference>
<dbReference type="NCBIfam" id="TIGR01509">
    <property type="entry name" value="HAD-SF-IA-v3"/>
    <property type="match status" value="1"/>
</dbReference>
<dbReference type="EMBL" id="FQTU01000002">
    <property type="protein sequence ID" value="SHE42462.1"/>
    <property type="molecule type" value="Genomic_DNA"/>
</dbReference>
<evidence type="ECO:0000313" key="1">
    <source>
        <dbReference type="EMBL" id="SHE42462.1"/>
    </source>
</evidence>
<protein>
    <submittedName>
        <fullName evidence="1">Haloacid dehalogenase superfamily, subfamily IA, variant 3 with third motif having DD or ED/haloacid dehalogenase superfamily, subfamily IA, variant 1 with third motif having Dx(3-4)D or Dx(3-4)E</fullName>
    </submittedName>
</protein>
<keyword evidence="2" id="KW-1185">Reference proteome</keyword>
<organism evidence="1 2">
    <name type="scientific">Alkalibacter saccharofermentans DSM 14828</name>
    <dbReference type="NCBI Taxonomy" id="1120975"/>
    <lineage>
        <taxon>Bacteria</taxon>
        <taxon>Bacillati</taxon>
        <taxon>Bacillota</taxon>
        <taxon>Clostridia</taxon>
        <taxon>Eubacteriales</taxon>
        <taxon>Eubacteriaceae</taxon>
        <taxon>Alkalibacter</taxon>
    </lineage>
</organism>
<dbReference type="Gene3D" id="3.40.50.1000">
    <property type="entry name" value="HAD superfamily/HAD-like"/>
    <property type="match status" value="1"/>
</dbReference>
<dbReference type="Gene3D" id="1.10.150.240">
    <property type="entry name" value="Putative phosphatase, domain 2"/>
    <property type="match status" value="1"/>
</dbReference>
<dbReference type="PRINTS" id="PR00413">
    <property type="entry name" value="HADHALOGNASE"/>
</dbReference>
<name>A0A1M4TD80_9FIRM</name>
<dbReference type="InterPro" id="IPR036412">
    <property type="entry name" value="HAD-like_sf"/>
</dbReference>
<evidence type="ECO:0000313" key="2">
    <source>
        <dbReference type="Proteomes" id="UP000184251"/>
    </source>
</evidence>
<dbReference type="Pfam" id="PF13419">
    <property type="entry name" value="HAD_2"/>
    <property type="match status" value="1"/>
</dbReference>
<dbReference type="CDD" id="cd07505">
    <property type="entry name" value="HAD_BPGM-like"/>
    <property type="match status" value="1"/>
</dbReference>
<dbReference type="STRING" id="1120975.SAMN02746064_00459"/>
<dbReference type="InterPro" id="IPR023198">
    <property type="entry name" value="PGP-like_dom2"/>
</dbReference>
<accession>A0A1M4TD80</accession>
<dbReference type="SUPFAM" id="SSF56784">
    <property type="entry name" value="HAD-like"/>
    <property type="match status" value="1"/>
</dbReference>
<dbReference type="Proteomes" id="UP000184251">
    <property type="component" value="Unassembled WGS sequence"/>
</dbReference>
<dbReference type="NCBIfam" id="TIGR01549">
    <property type="entry name" value="HAD-SF-IA-v1"/>
    <property type="match status" value="1"/>
</dbReference>
<dbReference type="PANTHER" id="PTHR18901:SF38">
    <property type="entry name" value="PSEUDOURIDINE-5'-PHOSPHATASE"/>
    <property type="match status" value="1"/>
</dbReference>
<dbReference type="GO" id="GO:0016791">
    <property type="term" value="F:phosphatase activity"/>
    <property type="evidence" value="ECO:0007669"/>
    <property type="project" value="TreeGrafter"/>
</dbReference>
<dbReference type="InterPro" id="IPR041492">
    <property type="entry name" value="HAD_2"/>
</dbReference>
<dbReference type="SFLD" id="SFLDS00003">
    <property type="entry name" value="Haloacid_Dehalogenase"/>
    <property type="match status" value="1"/>
</dbReference>
<dbReference type="AlphaFoldDB" id="A0A1M4TD80"/>
<proteinExistence type="predicted"/>